<keyword evidence="2" id="KW-1185">Reference proteome</keyword>
<comment type="caution">
    <text evidence="1">The sequence shown here is derived from an EMBL/GenBank/DDBJ whole genome shotgun (WGS) entry which is preliminary data.</text>
</comment>
<dbReference type="EMBL" id="SLXI01000017">
    <property type="protein sequence ID" value="TCP10715.1"/>
    <property type="molecule type" value="Genomic_DNA"/>
</dbReference>
<evidence type="ECO:0000313" key="2">
    <source>
        <dbReference type="Proteomes" id="UP000294841"/>
    </source>
</evidence>
<dbReference type="RefSeq" id="WP_165906488.1">
    <property type="nucleotide sequence ID" value="NZ_CP016605.1"/>
</dbReference>
<accession>A0A4R2MSD9</accession>
<gene>
    <name evidence="1" type="ORF">EV697_1172</name>
</gene>
<proteinExistence type="predicted"/>
<reference evidence="1 2" key="1">
    <citation type="submission" date="2019-03" db="EMBL/GenBank/DDBJ databases">
        <title>Genomic Encyclopedia of Type Strains, Phase IV (KMG-IV): sequencing the most valuable type-strain genomes for metagenomic binning, comparative biology and taxonomic classification.</title>
        <authorList>
            <person name="Goeker M."/>
        </authorList>
    </citation>
    <scope>NUCLEOTIDE SEQUENCE [LARGE SCALE GENOMIC DNA]</scope>
    <source>
        <strain evidence="1 2">DSM 28231</strain>
    </source>
</reference>
<name>A0A4R2MSD9_9PAST</name>
<evidence type="ECO:0000313" key="1">
    <source>
        <dbReference type="EMBL" id="TCP10715.1"/>
    </source>
</evidence>
<sequence length="310" mass="36684">MKDKYKIYLGSETEPNTYEGKIEQDLLYDAYGNIREDLELLNSNLGNSLACMRSLGLCHAVLARRALLRNNDIELFRQHCYTAAKLCVLGDDGWTVTYDFFALMSDNQRVINSIISDILGADYDKYDRKDLYPFFFKNKRLAISSKNWEELKERSQRFLDDEKNYPKAKKYKPYIPEHEFYVSLCDGNVEGMHNALEKLLDLKIAKRRVRGYCVNFSWFLNVIVLELGKIASIHGFDVGIDHPTAPKELIEYKPLAHYEDPYDFMKEYDFNKPHQEWIDMWQERHKQAKAKQEEIESKKLKNRILSWFRK</sequence>
<dbReference type="AlphaFoldDB" id="A0A4R2MSD9"/>
<dbReference type="Proteomes" id="UP000294841">
    <property type="component" value="Unassembled WGS sequence"/>
</dbReference>
<protein>
    <submittedName>
        <fullName evidence="1">Immunity protein 49 of polymorphic toxin system</fullName>
    </submittedName>
</protein>
<organism evidence="1 2">
    <name type="scientific">Bisgaardia hudsonensis</name>
    <dbReference type="NCBI Taxonomy" id="109472"/>
    <lineage>
        <taxon>Bacteria</taxon>
        <taxon>Pseudomonadati</taxon>
        <taxon>Pseudomonadota</taxon>
        <taxon>Gammaproteobacteria</taxon>
        <taxon>Pasteurellales</taxon>
        <taxon>Pasteurellaceae</taxon>
        <taxon>Bisgaardia</taxon>
    </lineage>
</organism>